<dbReference type="InterPro" id="IPR001623">
    <property type="entry name" value="DnaJ_domain"/>
</dbReference>
<dbReference type="CDD" id="cd06257">
    <property type="entry name" value="DnaJ"/>
    <property type="match status" value="1"/>
</dbReference>
<evidence type="ECO:0000256" key="2">
    <source>
        <dbReference type="SAM" id="MobiDB-lite"/>
    </source>
</evidence>
<dbReference type="RefSeq" id="WP_078717580.1">
    <property type="nucleotide sequence ID" value="NZ_FUYC01000009.1"/>
</dbReference>
<sequence length="266" mass="30235">MNVRDCYRILNVPQGAGPDEIKSAFRKQAFRLHPDLNPSPNAADQFRKLNEAYVILTRTQEQDDASFHKKQRPGPKPHSPQSGPQASRAHGAGAYASSPSGGSSSSGQQASRAKTQQKRQTFHYKEEEVLSDLLKDPFARKVFEDIYSQIRDGRPAHRPAKVSRRSIQLDWGSRSFNLDLSRGVRTRVRDWFRRQLDDEQTLSYPAHLLLPGRTIRLDIRSRFAKPRTIEIRLPADFSPGRPIRLKNLGRSLGPFKGDLYLRIVGK</sequence>
<dbReference type="PRINTS" id="PR00625">
    <property type="entry name" value="JDOMAIN"/>
</dbReference>
<dbReference type="Gene3D" id="1.10.287.110">
    <property type="entry name" value="DnaJ domain"/>
    <property type="match status" value="1"/>
</dbReference>
<dbReference type="STRING" id="1121449.SAMN02745704_02025"/>
<dbReference type="OrthoDB" id="9779622at2"/>
<dbReference type="AlphaFoldDB" id="A0A1T4XCK3"/>
<name>A0A1T4XCK3_9BACT</name>
<organism evidence="4 5">
    <name type="scientific">Paucidesulfovibrio gracilis DSM 16080</name>
    <dbReference type="NCBI Taxonomy" id="1121449"/>
    <lineage>
        <taxon>Bacteria</taxon>
        <taxon>Pseudomonadati</taxon>
        <taxon>Thermodesulfobacteriota</taxon>
        <taxon>Desulfovibrionia</taxon>
        <taxon>Desulfovibrionales</taxon>
        <taxon>Desulfovibrionaceae</taxon>
        <taxon>Paucidesulfovibrio</taxon>
    </lineage>
</organism>
<dbReference type="EMBL" id="FUYC01000009">
    <property type="protein sequence ID" value="SKA87216.1"/>
    <property type="molecule type" value="Genomic_DNA"/>
</dbReference>
<accession>A0A1T4XCK3</accession>
<proteinExistence type="predicted"/>
<dbReference type="Pfam" id="PF00226">
    <property type="entry name" value="DnaJ"/>
    <property type="match status" value="1"/>
</dbReference>
<dbReference type="GO" id="GO:0042026">
    <property type="term" value="P:protein refolding"/>
    <property type="evidence" value="ECO:0007669"/>
    <property type="project" value="TreeGrafter"/>
</dbReference>
<evidence type="ECO:0000313" key="5">
    <source>
        <dbReference type="Proteomes" id="UP000190027"/>
    </source>
</evidence>
<dbReference type="Proteomes" id="UP000190027">
    <property type="component" value="Unassembled WGS sequence"/>
</dbReference>
<keyword evidence="5" id="KW-1185">Reference proteome</keyword>
<evidence type="ECO:0000259" key="3">
    <source>
        <dbReference type="PROSITE" id="PS50076"/>
    </source>
</evidence>
<keyword evidence="1" id="KW-0143">Chaperone</keyword>
<feature type="compositionally biased region" description="Low complexity" evidence="2">
    <location>
        <begin position="89"/>
        <end position="111"/>
    </location>
</feature>
<gene>
    <name evidence="4" type="ORF">SAMN02745704_02025</name>
</gene>
<dbReference type="InterPro" id="IPR036869">
    <property type="entry name" value="J_dom_sf"/>
</dbReference>
<feature type="region of interest" description="Disordered" evidence="2">
    <location>
        <begin position="59"/>
        <end position="122"/>
    </location>
</feature>
<dbReference type="SUPFAM" id="SSF46565">
    <property type="entry name" value="Chaperone J-domain"/>
    <property type="match status" value="1"/>
</dbReference>
<dbReference type="PROSITE" id="PS50076">
    <property type="entry name" value="DNAJ_2"/>
    <property type="match status" value="1"/>
</dbReference>
<dbReference type="PANTHER" id="PTHR43096:SF52">
    <property type="entry name" value="DNAJ HOMOLOG 1, MITOCHONDRIAL-RELATED"/>
    <property type="match status" value="1"/>
</dbReference>
<reference evidence="4 5" key="1">
    <citation type="submission" date="2017-02" db="EMBL/GenBank/DDBJ databases">
        <authorList>
            <person name="Peterson S.W."/>
        </authorList>
    </citation>
    <scope>NUCLEOTIDE SEQUENCE [LARGE SCALE GENOMIC DNA]</scope>
    <source>
        <strain evidence="4 5">DSM 16080</strain>
    </source>
</reference>
<protein>
    <submittedName>
        <fullName evidence="4">Molecular chaperone DnaJ</fullName>
    </submittedName>
</protein>
<dbReference type="GO" id="GO:0005737">
    <property type="term" value="C:cytoplasm"/>
    <property type="evidence" value="ECO:0007669"/>
    <property type="project" value="TreeGrafter"/>
</dbReference>
<dbReference type="SMART" id="SM00271">
    <property type="entry name" value="DnaJ"/>
    <property type="match status" value="1"/>
</dbReference>
<evidence type="ECO:0000313" key="4">
    <source>
        <dbReference type="EMBL" id="SKA87216.1"/>
    </source>
</evidence>
<dbReference type="PANTHER" id="PTHR43096">
    <property type="entry name" value="DNAJ HOMOLOG 1, MITOCHONDRIAL-RELATED"/>
    <property type="match status" value="1"/>
</dbReference>
<dbReference type="GO" id="GO:0051082">
    <property type="term" value="F:unfolded protein binding"/>
    <property type="evidence" value="ECO:0007669"/>
    <property type="project" value="TreeGrafter"/>
</dbReference>
<feature type="domain" description="J" evidence="3">
    <location>
        <begin position="5"/>
        <end position="61"/>
    </location>
</feature>
<evidence type="ECO:0000256" key="1">
    <source>
        <dbReference type="ARBA" id="ARBA00023186"/>
    </source>
</evidence>